<dbReference type="KEGG" id="emg:BBD33_03760"/>
<proteinExistence type="predicted"/>
<dbReference type="RefSeq" id="WP_016170077.1">
    <property type="nucleotide sequence ID" value="NZ_CP014338.1"/>
</dbReference>
<organism evidence="1 2">
    <name type="scientific">Elizabethkingia meningoseptica</name>
    <name type="common">Chryseobacterium meningosepticum</name>
    <dbReference type="NCBI Taxonomy" id="238"/>
    <lineage>
        <taxon>Bacteria</taxon>
        <taxon>Pseudomonadati</taxon>
        <taxon>Bacteroidota</taxon>
        <taxon>Flavobacteriia</taxon>
        <taxon>Flavobacteriales</taxon>
        <taxon>Weeksellaceae</taxon>
        <taxon>Elizabethkingia</taxon>
    </lineage>
</organism>
<protein>
    <recommendedName>
        <fullName evidence="3">Outer membrane protein beta-barrel domain-containing protein</fullName>
    </recommendedName>
</protein>
<reference evidence="1 2" key="1">
    <citation type="submission" date="2016-11" db="EMBL/GenBank/DDBJ databases">
        <title>Genome sequence and comparative genomic analysis of clinical strain Elizabethkingia meningoseptica 61421 PRCM.</title>
        <authorList>
            <person name="Wang M."/>
            <person name="Hu S."/>
            <person name="Cao L."/>
            <person name="Jiang T."/>
            <person name="Zhou Y."/>
            <person name="Ming D."/>
        </authorList>
    </citation>
    <scope>NUCLEOTIDE SEQUENCE [LARGE SCALE GENOMIC DNA]</scope>
    <source>
        <strain evidence="1 2">61421 PRCM</strain>
    </source>
</reference>
<dbReference type="GeneID" id="48543886"/>
<evidence type="ECO:0000313" key="1">
    <source>
        <dbReference type="EMBL" id="OOH93177.1"/>
    </source>
</evidence>
<comment type="caution">
    <text evidence="1">The sequence shown here is derived from an EMBL/GenBank/DDBJ whole genome shotgun (WGS) entry which is preliminary data.</text>
</comment>
<dbReference type="AlphaFoldDB" id="A0A1T3F1C3"/>
<evidence type="ECO:0000313" key="2">
    <source>
        <dbReference type="Proteomes" id="UP000188947"/>
    </source>
</evidence>
<sequence length="174" mass="19268">MKKILLIGFLSLFVLGFSQIGGGMSSASNNWTFGGSAGLFFGSNDAFGVSVSPRVGYKITEDFEMGVMGGYTYEGNKYYQNNMLSVGPFANYYIARNFFLSANFQEYFMNYKDKYYNTTYKHDEAALYLGAGYMQRVGNGAYLQLGAAYNVLYNKDKSYFSGGFVPSVGVVFGL</sequence>
<accession>A0A1T3F1C3</accession>
<dbReference type="OrthoDB" id="1148680at2"/>
<gene>
    <name evidence="1" type="ORF">BMF97_17035</name>
</gene>
<name>A0A1T3F1C3_ELIME</name>
<dbReference type="eggNOG" id="COG2067">
    <property type="taxonomic scope" value="Bacteria"/>
</dbReference>
<dbReference type="EMBL" id="MPOG01000019">
    <property type="protein sequence ID" value="OOH93177.1"/>
    <property type="molecule type" value="Genomic_DNA"/>
</dbReference>
<keyword evidence="2" id="KW-1185">Reference proteome</keyword>
<evidence type="ECO:0008006" key="3">
    <source>
        <dbReference type="Google" id="ProtNLM"/>
    </source>
</evidence>
<dbReference type="Proteomes" id="UP000188947">
    <property type="component" value="Unassembled WGS sequence"/>
</dbReference>
<dbReference type="STRING" id="238.BBD35_05600"/>